<accession>A0ACB9SHU8</accession>
<organism evidence="1 2">
    <name type="scientific">Holotrichia oblita</name>
    <name type="common">Chafer beetle</name>
    <dbReference type="NCBI Taxonomy" id="644536"/>
    <lineage>
        <taxon>Eukaryota</taxon>
        <taxon>Metazoa</taxon>
        <taxon>Ecdysozoa</taxon>
        <taxon>Arthropoda</taxon>
        <taxon>Hexapoda</taxon>
        <taxon>Insecta</taxon>
        <taxon>Pterygota</taxon>
        <taxon>Neoptera</taxon>
        <taxon>Endopterygota</taxon>
        <taxon>Coleoptera</taxon>
        <taxon>Polyphaga</taxon>
        <taxon>Scarabaeiformia</taxon>
        <taxon>Scarabaeidae</taxon>
        <taxon>Melolonthinae</taxon>
        <taxon>Holotrichia</taxon>
    </lineage>
</organism>
<gene>
    <name evidence="1" type="ORF">MML48_9g00018880</name>
</gene>
<evidence type="ECO:0000313" key="2">
    <source>
        <dbReference type="Proteomes" id="UP001056778"/>
    </source>
</evidence>
<dbReference type="Proteomes" id="UP001056778">
    <property type="component" value="Chromosome 9"/>
</dbReference>
<evidence type="ECO:0000313" key="1">
    <source>
        <dbReference type="EMBL" id="KAI4454703.1"/>
    </source>
</evidence>
<sequence length="739" mass="86019">MLKQWFLNNIWLFFGISIGIFFCSIFSDYNCIYEADENANLESIFRSIETAGELSKLVPKVQNATRKPKHTKETKKLVRPRYYSTELGIRDKLFVGVLSSEEKISTQAIHVNKTIAHLVDKVKFFITAQQNLKNKYNLSIVGFTDTRHVYRPFQVVKYIGDPFIDEYDYYFLMYDFTYLNARRLKSVADKISVSQNVYMGTAVPDGSYCNLDAGILLSNSVIKAMKENLDWCVRNAVSEDDSENLGRCIYHSTKLTCQEVVQKQTIPGYKLRTFDLENDLEKLIKLHDFQKAITVYSILQKNDFYLLHTYFSKQNLKEIKGKIDGISKELTDVWPPGKKNTAKPATRFDVPQTLYFNMTHTFFPDDFTNIQKNTAVDAKDIDYVVNAIVSKVLHEKPNDFQFSRLINGYRTFQMSRGLDYQLDIAFRDLHTGKEVIKRFEVCKQLGDVEFLAKPYTTENIKVTILLPIQESDKDEVMYFLNDFIPNIMDAREKVVLMFVFLYQYNTISKGSEDHFKDLKDLALQTTNKYRSEDTKLAWVSIRLPLIEDKMVKIEDYPVLNFALIDLSLKKIGLDSLVLVLDVYSEINVEFLNRVKMNTIAEFQIFNPIPFRQYNPEVSGLETFEIHKDCGHFDREEYKYISFYGKDYVKARKDFSSKLPIVKSDPDISIVLEEEYRQIGNVFEMFIVHLPDVHGMRATEAALKVRYRDETFNTRRQNLFLGTKSQLAKIILEQESALLS</sequence>
<proteinExistence type="predicted"/>
<protein>
    <submittedName>
        <fullName evidence="1">Chondroitin synthase</fullName>
    </submittedName>
</protein>
<reference evidence="1" key="1">
    <citation type="submission" date="2022-04" db="EMBL/GenBank/DDBJ databases">
        <title>Chromosome-scale genome assembly of Holotrichia oblita Faldermann.</title>
        <authorList>
            <person name="Rongchong L."/>
        </authorList>
    </citation>
    <scope>NUCLEOTIDE SEQUENCE</scope>
    <source>
        <strain evidence="1">81SQS9</strain>
    </source>
</reference>
<name>A0ACB9SHU8_HOLOL</name>
<dbReference type="EMBL" id="CM043023">
    <property type="protein sequence ID" value="KAI4454703.1"/>
    <property type="molecule type" value="Genomic_DNA"/>
</dbReference>
<comment type="caution">
    <text evidence="1">The sequence shown here is derived from an EMBL/GenBank/DDBJ whole genome shotgun (WGS) entry which is preliminary data.</text>
</comment>
<keyword evidence="2" id="KW-1185">Reference proteome</keyword>